<dbReference type="InterPro" id="IPR005119">
    <property type="entry name" value="LysR_subst-bd"/>
</dbReference>
<gene>
    <name evidence="6" type="ORF">SAMN04488515_1429</name>
</gene>
<evidence type="ECO:0000259" key="5">
    <source>
        <dbReference type="PROSITE" id="PS50931"/>
    </source>
</evidence>
<keyword evidence="7" id="KW-1185">Reference proteome</keyword>
<dbReference type="GO" id="GO:0000976">
    <property type="term" value="F:transcription cis-regulatory region binding"/>
    <property type="evidence" value="ECO:0007669"/>
    <property type="project" value="TreeGrafter"/>
</dbReference>
<keyword evidence="4" id="KW-0804">Transcription</keyword>
<reference evidence="6 7" key="1">
    <citation type="submission" date="2016-10" db="EMBL/GenBank/DDBJ databases">
        <authorList>
            <person name="de Groot N.N."/>
        </authorList>
    </citation>
    <scope>NUCLEOTIDE SEQUENCE [LARGE SCALE GENOMIC DNA]</scope>
    <source>
        <strain evidence="6 7">DSM 17925</strain>
    </source>
</reference>
<comment type="similarity">
    <text evidence="1">Belongs to the LysR transcriptional regulatory family.</text>
</comment>
<protein>
    <submittedName>
        <fullName evidence="6">DNA-binding transcriptional regulator, LysR family</fullName>
    </submittedName>
</protein>
<evidence type="ECO:0000313" key="6">
    <source>
        <dbReference type="EMBL" id="SEW17955.1"/>
    </source>
</evidence>
<name>A0A1I0PU68_9RHOB</name>
<dbReference type="Pfam" id="PF03466">
    <property type="entry name" value="LysR_substrate"/>
    <property type="match status" value="1"/>
</dbReference>
<dbReference type="PRINTS" id="PR00039">
    <property type="entry name" value="HTHLYSR"/>
</dbReference>
<dbReference type="PANTHER" id="PTHR30126:SF98">
    <property type="entry name" value="HTH-TYPE TRANSCRIPTIONAL ACTIVATOR BAUR"/>
    <property type="match status" value="1"/>
</dbReference>
<accession>A0A1I0PU68</accession>
<evidence type="ECO:0000256" key="1">
    <source>
        <dbReference type="ARBA" id="ARBA00009437"/>
    </source>
</evidence>
<dbReference type="InterPro" id="IPR000847">
    <property type="entry name" value="LysR_HTH_N"/>
</dbReference>
<dbReference type="PROSITE" id="PS50931">
    <property type="entry name" value="HTH_LYSR"/>
    <property type="match status" value="1"/>
</dbReference>
<organism evidence="6 7">
    <name type="scientific">Cognatiyoonia koreensis</name>
    <dbReference type="NCBI Taxonomy" id="364200"/>
    <lineage>
        <taxon>Bacteria</taxon>
        <taxon>Pseudomonadati</taxon>
        <taxon>Pseudomonadota</taxon>
        <taxon>Alphaproteobacteria</taxon>
        <taxon>Rhodobacterales</taxon>
        <taxon>Paracoccaceae</taxon>
        <taxon>Cognatiyoonia</taxon>
    </lineage>
</organism>
<sequence length="304" mass="32655">MKLSDIDLRLLRVFQAVAEAGGFGKAQGVLGISQPAISAQIAKLEDRLGLRLCDRGPKGFALTGAGEQVLEEVTTLLDQIDAAAARLNAIGVPATQQIRIGVVDSTVTDPNNPLIGVLRELRADMPDLKINIGIFDFLACLEELRAHRLDIAIVGIAGNERIPNEAEAFPLYREVSSLYCSPDHACAGMSDPEILKSTLAASEISAHSFVFNPIDDDLEPMLLDHSEGVAQDTIELTAYLALSGSHVGLLPDHYAAPWVKDGQLVALAPLNDVIVSDFHALRLQSDANDPTVDRVWQVLKSLAI</sequence>
<dbReference type="FunFam" id="1.10.10.10:FF:000001">
    <property type="entry name" value="LysR family transcriptional regulator"/>
    <property type="match status" value="1"/>
</dbReference>
<dbReference type="InterPro" id="IPR036388">
    <property type="entry name" value="WH-like_DNA-bd_sf"/>
</dbReference>
<feature type="domain" description="HTH lysR-type" evidence="5">
    <location>
        <begin position="6"/>
        <end position="63"/>
    </location>
</feature>
<dbReference type="PANTHER" id="PTHR30126">
    <property type="entry name" value="HTH-TYPE TRANSCRIPTIONAL REGULATOR"/>
    <property type="match status" value="1"/>
</dbReference>
<keyword evidence="2" id="KW-0805">Transcription regulation</keyword>
<dbReference type="SUPFAM" id="SSF53850">
    <property type="entry name" value="Periplasmic binding protein-like II"/>
    <property type="match status" value="1"/>
</dbReference>
<dbReference type="InterPro" id="IPR036390">
    <property type="entry name" value="WH_DNA-bd_sf"/>
</dbReference>
<evidence type="ECO:0000313" key="7">
    <source>
        <dbReference type="Proteomes" id="UP000199167"/>
    </source>
</evidence>
<dbReference type="STRING" id="364200.SAMN04488515_1429"/>
<dbReference type="GO" id="GO:0003700">
    <property type="term" value="F:DNA-binding transcription factor activity"/>
    <property type="evidence" value="ECO:0007669"/>
    <property type="project" value="InterPro"/>
</dbReference>
<dbReference type="Proteomes" id="UP000199167">
    <property type="component" value="Unassembled WGS sequence"/>
</dbReference>
<evidence type="ECO:0000256" key="4">
    <source>
        <dbReference type="ARBA" id="ARBA00023163"/>
    </source>
</evidence>
<dbReference type="SUPFAM" id="SSF46785">
    <property type="entry name" value="Winged helix' DNA-binding domain"/>
    <property type="match status" value="1"/>
</dbReference>
<dbReference type="CDD" id="cd05466">
    <property type="entry name" value="PBP2_LTTR_substrate"/>
    <property type="match status" value="1"/>
</dbReference>
<dbReference type="RefSeq" id="WP_165611798.1">
    <property type="nucleotide sequence ID" value="NZ_FOIZ01000001.1"/>
</dbReference>
<keyword evidence="3 6" id="KW-0238">DNA-binding</keyword>
<dbReference type="EMBL" id="FOIZ01000001">
    <property type="protein sequence ID" value="SEW17955.1"/>
    <property type="molecule type" value="Genomic_DNA"/>
</dbReference>
<dbReference type="Gene3D" id="1.10.10.10">
    <property type="entry name" value="Winged helix-like DNA-binding domain superfamily/Winged helix DNA-binding domain"/>
    <property type="match status" value="1"/>
</dbReference>
<dbReference type="AlphaFoldDB" id="A0A1I0PU68"/>
<evidence type="ECO:0000256" key="2">
    <source>
        <dbReference type="ARBA" id="ARBA00023015"/>
    </source>
</evidence>
<dbReference type="Pfam" id="PF00126">
    <property type="entry name" value="HTH_1"/>
    <property type="match status" value="1"/>
</dbReference>
<dbReference type="Gene3D" id="3.40.190.10">
    <property type="entry name" value="Periplasmic binding protein-like II"/>
    <property type="match status" value="2"/>
</dbReference>
<proteinExistence type="inferred from homology"/>
<evidence type="ECO:0000256" key="3">
    <source>
        <dbReference type="ARBA" id="ARBA00023125"/>
    </source>
</evidence>